<evidence type="ECO:0000256" key="2">
    <source>
        <dbReference type="ARBA" id="ARBA00009810"/>
    </source>
</evidence>
<proteinExistence type="inferred from homology"/>
<accession>A0A6G6Y9Z3</accession>
<reference evidence="11 12" key="1">
    <citation type="submission" date="2020-02" db="EMBL/GenBank/DDBJ databases">
        <authorList>
            <person name="Zheng R.K."/>
            <person name="Sun C.M."/>
        </authorList>
    </citation>
    <scope>NUCLEOTIDE SEQUENCE [LARGE SCALE GENOMIC DNA]</scope>
    <source>
        <strain evidence="12">zrk23</strain>
    </source>
</reference>
<keyword evidence="4 8" id="KW-1134">Transmembrane beta strand</keyword>
<evidence type="ECO:0000256" key="9">
    <source>
        <dbReference type="SAM" id="MobiDB-lite"/>
    </source>
</evidence>
<keyword evidence="3 8" id="KW-0813">Transport</keyword>
<dbReference type="Pfam" id="PF07715">
    <property type="entry name" value="Plug"/>
    <property type="match status" value="1"/>
</dbReference>
<keyword evidence="5 8" id="KW-0812">Transmembrane</keyword>
<feature type="region of interest" description="Disordered" evidence="9">
    <location>
        <begin position="1"/>
        <end position="24"/>
    </location>
</feature>
<keyword evidence="12" id="KW-1185">Reference proteome</keyword>
<keyword evidence="11" id="KW-0675">Receptor</keyword>
<feature type="compositionally biased region" description="Polar residues" evidence="9">
    <location>
        <begin position="1"/>
        <end position="10"/>
    </location>
</feature>
<dbReference type="GO" id="GO:0009279">
    <property type="term" value="C:cell outer membrane"/>
    <property type="evidence" value="ECO:0007669"/>
    <property type="project" value="UniProtKB-SubCell"/>
</dbReference>
<dbReference type="AlphaFoldDB" id="A0A6G6Y9Z3"/>
<evidence type="ECO:0000256" key="5">
    <source>
        <dbReference type="ARBA" id="ARBA00022692"/>
    </source>
</evidence>
<gene>
    <name evidence="11" type="ORF">G5C33_02395</name>
</gene>
<dbReference type="GO" id="GO:0015344">
    <property type="term" value="F:siderophore uptake transmembrane transporter activity"/>
    <property type="evidence" value="ECO:0007669"/>
    <property type="project" value="TreeGrafter"/>
</dbReference>
<evidence type="ECO:0000256" key="8">
    <source>
        <dbReference type="PROSITE-ProRule" id="PRU01360"/>
    </source>
</evidence>
<evidence type="ECO:0000256" key="1">
    <source>
        <dbReference type="ARBA" id="ARBA00004571"/>
    </source>
</evidence>
<dbReference type="Gene3D" id="2.170.130.10">
    <property type="entry name" value="TonB-dependent receptor, plug domain"/>
    <property type="match status" value="1"/>
</dbReference>
<dbReference type="SUPFAM" id="SSF56935">
    <property type="entry name" value="Porins"/>
    <property type="match status" value="1"/>
</dbReference>
<evidence type="ECO:0000259" key="10">
    <source>
        <dbReference type="Pfam" id="PF07715"/>
    </source>
</evidence>
<dbReference type="GO" id="GO:0044718">
    <property type="term" value="P:siderophore transmembrane transport"/>
    <property type="evidence" value="ECO:0007669"/>
    <property type="project" value="TreeGrafter"/>
</dbReference>
<dbReference type="PANTHER" id="PTHR30069:SF41">
    <property type="entry name" value="HEME_HEMOPEXIN UTILIZATION PROTEIN C"/>
    <property type="match status" value="1"/>
</dbReference>
<dbReference type="KEGG" id="spzr:G5C33_02395"/>
<comment type="similarity">
    <text evidence="2 8">Belongs to the TonB-dependent receptor family.</text>
</comment>
<evidence type="ECO:0000313" key="11">
    <source>
        <dbReference type="EMBL" id="QIG81739.1"/>
    </source>
</evidence>
<keyword evidence="7 8" id="KW-0998">Cell outer membrane</keyword>
<sequence>MLTLPNTAYAQNAEPDAGETREATGQQGEFLGTIDIGESTRAVQTNTATPATAIDREEIEDREASTIAELVDSVPGVTLVNGSTPIGSGINIRGFGANGTYGTDQKVAVQIDGASVGSEELYRIGTQLFTDPLLYKSVEVIRGTVGSFEYGSGIIGGIVRLETSDASDLTGGRPGFALNQVAGYNSNGDGWNSSTTVAAMPNEHVEFLANYSWREQNNLQDGNGDEIPNSEFGLPSWLIKGGVHFGADNAHTIEASFSQTETSERDKPYDSFGTSGGSFGNVDRDTKSQVATLGYTFDPIADDAVNLSLLYSYANQEIVQEYVPGSSPYAPPGGFDVVNADQQYETHKVTLKNIAYFDTGSLRHNLRIGLEYVHKDRLDANSAPGGTDKRMAAFLVDEIALFPGFTLTPAMRWESQTVKGTLDSGADASYENEALMGGVSARYELPVGFAVFGSWAYTENLPILDDLENDVYMSQSEQAETWEAGASFDHIGLLGRSDRAAFKVNYYDTDLTDVTSYSGVSAVRLEGFEIEGSYAAGNGLYLDFNINLPKGEQTDTGGAVSDWDNTPPDSYAVSVGKRFGDLLNLRWESYFAADADRNGTVTEGFDSHNLRLIVTPSGGLLDGLALRLSVENLFDSYYTPLLSTRPAPGRNFKFSISKLF</sequence>
<evidence type="ECO:0000256" key="4">
    <source>
        <dbReference type="ARBA" id="ARBA00022452"/>
    </source>
</evidence>
<dbReference type="InterPro" id="IPR012910">
    <property type="entry name" value="Plug_dom"/>
</dbReference>
<name>A0A6G6Y9Z3_9SPHN</name>
<dbReference type="InterPro" id="IPR037066">
    <property type="entry name" value="Plug_dom_sf"/>
</dbReference>
<evidence type="ECO:0000256" key="6">
    <source>
        <dbReference type="ARBA" id="ARBA00023136"/>
    </source>
</evidence>
<evidence type="ECO:0000256" key="7">
    <source>
        <dbReference type="ARBA" id="ARBA00023237"/>
    </source>
</evidence>
<dbReference type="PROSITE" id="PS52016">
    <property type="entry name" value="TONB_DEPENDENT_REC_3"/>
    <property type="match status" value="1"/>
</dbReference>
<dbReference type="CDD" id="cd01347">
    <property type="entry name" value="ligand_gated_channel"/>
    <property type="match status" value="1"/>
</dbReference>
<protein>
    <submittedName>
        <fullName evidence="11">TonB-dependent receptor</fullName>
    </submittedName>
</protein>
<dbReference type="EMBL" id="CP049109">
    <property type="protein sequence ID" value="QIG81739.1"/>
    <property type="molecule type" value="Genomic_DNA"/>
</dbReference>
<dbReference type="PANTHER" id="PTHR30069">
    <property type="entry name" value="TONB-DEPENDENT OUTER MEMBRANE RECEPTOR"/>
    <property type="match status" value="1"/>
</dbReference>
<keyword evidence="6 8" id="KW-0472">Membrane</keyword>
<dbReference type="Gene3D" id="2.40.170.20">
    <property type="entry name" value="TonB-dependent receptor, beta-barrel domain"/>
    <property type="match status" value="1"/>
</dbReference>
<organism evidence="11 12">
    <name type="scientific">Stakelama tenebrarum</name>
    <dbReference type="NCBI Taxonomy" id="2711215"/>
    <lineage>
        <taxon>Bacteria</taxon>
        <taxon>Pseudomonadati</taxon>
        <taxon>Pseudomonadota</taxon>
        <taxon>Alphaproteobacteria</taxon>
        <taxon>Sphingomonadales</taxon>
        <taxon>Sphingomonadaceae</taxon>
        <taxon>Stakelama</taxon>
    </lineage>
</organism>
<dbReference type="InterPro" id="IPR036942">
    <property type="entry name" value="Beta-barrel_TonB_sf"/>
</dbReference>
<feature type="domain" description="TonB-dependent receptor plug" evidence="10">
    <location>
        <begin position="45"/>
        <end position="158"/>
    </location>
</feature>
<dbReference type="InterPro" id="IPR039426">
    <property type="entry name" value="TonB-dep_rcpt-like"/>
</dbReference>
<comment type="subcellular location">
    <subcellularLocation>
        <location evidence="1 8">Cell outer membrane</location>
        <topology evidence="1 8">Multi-pass membrane protein</topology>
    </subcellularLocation>
</comment>
<dbReference type="Proteomes" id="UP000501568">
    <property type="component" value="Chromosome"/>
</dbReference>
<evidence type="ECO:0000313" key="12">
    <source>
        <dbReference type="Proteomes" id="UP000501568"/>
    </source>
</evidence>
<evidence type="ECO:0000256" key="3">
    <source>
        <dbReference type="ARBA" id="ARBA00022448"/>
    </source>
</evidence>